<dbReference type="RefSeq" id="WP_118271880.1">
    <property type="nucleotide sequence ID" value="NZ_QSJI01000003.1"/>
</dbReference>
<dbReference type="PANTHER" id="PTHR22642:SF2">
    <property type="entry name" value="PROTEIN LONG AFTER FAR-RED 3"/>
    <property type="match status" value="1"/>
</dbReference>
<dbReference type="Gene3D" id="3.20.20.140">
    <property type="entry name" value="Metal-dependent hydrolases"/>
    <property type="match status" value="1"/>
</dbReference>
<evidence type="ECO:0000313" key="2">
    <source>
        <dbReference type="EMBL" id="RHD56023.1"/>
    </source>
</evidence>
<dbReference type="CDD" id="cd01300">
    <property type="entry name" value="YtcJ_like"/>
    <property type="match status" value="1"/>
</dbReference>
<dbReference type="InterPro" id="IPR032466">
    <property type="entry name" value="Metal_Hydrolase"/>
</dbReference>
<dbReference type="InterPro" id="IPR033932">
    <property type="entry name" value="YtcJ-like"/>
</dbReference>
<accession>A0A414FX73</accession>
<dbReference type="PANTHER" id="PTHR22642">
    <property type="entry name" value="IMIDAZOLONEPROPIONASE"/>
    <property type="match status" value="1"/>
</dbReference>
<dbReference type="SUPFAM" id="SSF51556">
    <property type="entry name" value="Metallo-dependent hydrolases"/>
    <property type="match status" value="1"/>
</dbReference>
<dbReference type="Proteomes" id="UP000286050">
    <property type="component" value="Unassembled WGS sequence"/>
</dbReference>
<gene>
    <name evidence="2" type="ORF">DW787_04895</name>
</gene>
<proteinExistence type="predicted"/>
<comment type="caution">
    <text evidence="2">The sequence shown here is derived from an EMBL/GenBank/DDBJ whole genome shotgun (WGS) entry which is preliminary data.</text>
</comment>
<dbReference type="Pfam" id="PF07969">
    <property type="entry name" value="Amidohydro_3"/>
    <property type="match status" value="1"/>
</dbReference>
<protein>
    <submittedName>
        <fullName evidence="2">Amidohydrolase</fullName>
    </submittedName>
</protein>
<dbReference type="GO" id="GO:0016810">
    <property type="term" value="F:hydrolase activity, acting on carbon-nitrogen (but not peptide) bonds"/>
    <property type="evidence" value="ECO:0007669"/>
    <property type="project" value="InterPro"/>
</dbReference>
<evidence type="ECO:0000259" key="1">
    <source>
        <dbReference type="Pfam" id="PF07969"/>
    </source>
</evidence>
<keyword evidence="2" id="KW-0378">Hydrolase</keyword>
<dbReference type="SUPFAM" id="SSF51338">
    <property type="entry name" value="Composite domain of metallo-dependent hydrolases"/>
    <property type="match status" value="1"/>
</dbReference>
<name>A0A414FX73_9ACTN</name>
<dbReference type="Gene3D" id="3.10.310.70">
    <property type="match status" value="1"/>
</dbReference>
<sequence>MEFTQVDYIVTSTRVFTSAPAECAARPLAFAVAGERVVATGSLQDVIASCPASTPVLDYGDALVCPGFHDAHLHFFHTALGGSPYLLMHMGESEAELVERTVEFAKGLPEHAWVVTQGWRDYRWDPPVPPTKRSLDEAFPDRPCVMYSGDGHTLWMNTCALDALGVTRDSVPPQGGSYDKDENGELTGIIREAAAMELLPRCLEWLTEEDIASAYEAQMVRMAEQGITSICDMALMPHPGCDFIRDDVYEKLSREGKLTLRVHMYPTLLDDQSRLEDLQDRYAGDEFPLLRAPGFKQFFDGVSSQHTAWLTEPYTNARFDGDCGRPTVPADRMRELVLAAAERGHSVRIHTIGDRAIHEAIDIFGEAMAWYGAPMQGRNTLEHLENLLPEDIDRLAEFGILASSQPGHITLDPGGPERDLGEERSRVMWPFATYEDRGVEQAFGTDSPITAVTSMDVLYCAVTRQDPFTHEPAGGWLPGERISAAEALRIYTAGSAAAAGREDELGQIAPGYLADFVVLDRDITACDPSEIQGARVVATYVAGERVFER</sequence>
<reference evidence="2 3" key="1">
    <citation type="submission" date="2018-08" db="EMBL/GenBank/DDBJ databases">
        <title>A genome reference for cultivated species of the human gut microbiota.</title>
        <authorList>
            <person name="Zou Y."/>
            <person name="Xue W."/>
            <person name="Luo G."/>
        </authorList>
    </citation>
    <scope>NUCLEOTIDE SEQUENCE [LARGE SCALE GENOMIC DNA]</scope>
    <source>
        <strain evidence="2 3">AM30-5LB</strain>
    </source>
</reference>
<dbReference type="AlphaFoldDB" id="A0A414FX73"/>
<evidence type="ECO:0000313" key="3">
    <source>
        <dbReference type="Proteomes" id="UP000286050"/>
    </source>
</evidence>
<feature type="domain" description="Amidohydrolase 3" evidence="1">
    <location>
        <begin position="58"/>
        <end position="547"/>
    </location>
</feature>
<dbReference type="InterPro" id="IPR011059">
    <property type="entry name" value="Metal-dep_hydrolase_composite"/>
</dbReference>
<dbReference type="InterPro" id="IPR013108">
    <property type="entry name" value="Amidohydro_3"/>
</dbReference>
<organism evidence="2 3">
    <name type="scientific">Collinsella intestinalis</name>
    <dbReference type="NCBI Taxonomy" id="147207"/>
    <lineage>
        <taxon>Bacteria</taxon>
        <taxon>Bacillati</taxon>
        <taxon>Actinomycetota</taxon>
        <taxon>Coriobacteriia</taxon>
        <taxon>Coriobacteriales</taxon>
        <taxon>Coriobacteriaceae</taxon>
        <taxon>Collinsella</taxon>
    </lineage>
</organism>
<dbReference type="Gene3D" id="2.30.40.10">
    <property type="entry name" value="Urease, subunit C, domain 1"/>
    <property type="match status" value="1"/>
</dbReference>
<dbReference type="EMBL" id="QSJI01000003">
    <property type="protein sequence ID" value="RHD56023.1"/>
    <property type="molecule type" value="Genomic_DNA"/>
</dbReference>